<reference evidence="4" key="1">
    <citation type="submission" date="2018-05" db="EMBL/GenBank/DDBJ databases">
        <title>Azospirillum thermophila sp. nov., a novel isolated from hot spring.</title>
        <authorList>
            <person name="Zhao Z."/>
        </authorList>
    </citation>
    <scope>NUCLEOTIDE SEQUENCE [LARGE SCALE GENOMIC DNA]</scope>
    <source>
        <strain evidence="4">CFH 70021</strain>
    </source>
</reference>
<protein>
    <recommendedName>
        <fullName evidence="5">Histidine-type phosphatase</fullName>
    </recommendedName>
</protein>
<dbReference type="EMBL" id="CP029352">
    <property type="protein sequence ID" value="AWK84988.1"/>
    <property type="molecule type" value="Genomic_DNA"/>
</dbReference>
<dbReference type="Gene3D" id="3.40.50.1240">
    <property type="entry name" value="Phosphoglycerate mutase-like"/>
    <property type="match status" value="1"/>
</dbReference>
<dbReference type="OrthoDB" id="395886at2"/>
<organism evidence="3 4">
    <name type="scientific">Azospirillum thermophilum</name>
    <dbReference type="NCBI Taxonomy" id="2202148"/>
    <lineage>
        <taxon>Bacteria</taxon>
        <taxon>Pseudomonadati</taxon>
        <taxon>Pseudomonadota</taxon>
        <taxon>Alphaproteobacteria</taxon>
        <taxon>Rhodospirillales</taxon>
        <taxon>Azospirillaceae</taxon>
        <taxon>Azospirillum</taxon>
    </lineage>
</organism>
<dbReference type="AlphaFoldDB" id="A0A2S2CKE9"/>
<dbReference type="KEGG" id="azz:DEW08_01260"/>
<dbReference type="Pfam" id="PF00328">
    <property type="entry name" value="His_Phos_2"/>
    <property type="match status" value="1"/>
</dbReference>
<feature type="region of interest" description="Disordered" evidence="1">
    <location>
        <begin position="184"/>
        <end position="233"/>
    </location>
</feature>
<keyword evidence="4" id="KW-1185">Reference proteome</keyword>
<feature type="chain" id="PRO_5015663942" description="Histidine-type phosphatase" evidence="2">
    <location>
        <begin position="28"/>
        <end position="233"/>
    </location>
</feature>
<name>A0A2S2CKE9_9PROT</name>
<feature type="compositionally biased region" description="Low complexity" evidence="1">
    <location>
        <begin position="221"/>
        <end position="233"/>
    </location>
</feature>
<dbReference type="SUPFAM" id="SSF53254">
    <property type="entry name" value="Phosphoglycerate mutase-like"/>
    <property type="match status" value="1"/>
</dbReference>
<evidence type="ECO:0000256" key="2">
    <source>
        <dbReference type="SAM" id="SignalP"/>
    </source>
</evidence>
<evidence type="ECO:0008006" key="5">
    <source>
        <dbReference type="Google" id="ProtNLM"/>
    </source>
</evidence>
<sequence>MGPKSGLPAAALAAAILGGTLLGPAPAAADADQVEKAVLFSRHGVRPPTETHKVVPLSTRPWPSWPVPDGHLTPHGKAGAVRMGEYYRQRFAREGLLPSSGCPAQGEIFAWANTDQRTRETGNGILEGLYPGCGLTAGSKSPPPAHATRSSPPLPAAWRRWTMRRRGRACCGQWAAASTLTRRGWPPCSPDSTPSFPARGRRPAARPGWRRAATSSTCPGRSTTARTRAATSG</sequence>
<keyword evidence="2" id="KW-0732">Signal</keyword>
<accession>A0A2S2CKE9</accession>
<gene>
    <name evidence="3" type="ORF">DEW08_01260</name>
</gene>
<evidence type="ECO:0000313" key="4">
    <source>
        <dbReference type="Proteomes" id="UP000245629"/>
    </source>
</evidence>
<dbReference type="InterPro" id="IPR029033">
    <property type="entry name" value="His_PPase_superfam"/>
</dbReference>
<proteinExistence type="predicted"/>
<dbReference type="InterPro" id="IPR000560">
    <property type="entry name" value="His_Pase_clade-2"/>
</dbReference>
<evidence type="ECO:0000313" key="3">
    <source>
        <dbReference type="EMBL" id="AWK84988.1"/>
    </source>
</evidence>
<dbReference type="CDD" id="cd07061">
    <property type="entry name" value="HP_HAP_like"/>
    <property type="match status" value="1"/>
</dbReference>
<dbReference type="Proteomes" id="UP000245629">
    <property type="component" value="Chromosome 1"/>
</dbReference>
<feature type="signal peptide" evidence="2">
    <location>
        <begin position="1"/>
        <end position="27"/>
    </location>
</feature>
<evidence type="ECO:0000256" key="1">
    <source>
        <dbReference type="SAM" id="MobiDB-lite"/>
    </source>
</evidence>